<organism evidence="1 2">
    <name type="scientific">Trifolium medium</name>
    <dbReference type="NCBI Taxonomy" id="97028"/>
    <lineage>
        <taxon>Eukaryota</taxon>
        <taxon>Viridiplantae</taxon>
        <taxon>Streptophyta</taxon>
        <taxon>Embryophyta</taxon>
        <taxon>Tracheophyta</taxon>
        <taxon>Spermatophyta</taxon>
        <taxon>Magnoliopsida</taxon>
        <taxon>eudicotyledons</taxon>
        <taxon>Gunneridae</taxon>
        <taxon>Pentapetalae</taxon>
        <taxon>rosids</taxon>
        <taxon>fabids</taxon>
        <taxon>Fabales</taxon>
        <taxon>Fabaceae</taxon>
        <taxon>Papilionoideae</taxon>
        <taxon>50 kb inversion clade</taxon>
        <taxon>NPAAA clade</taxon>
        <taxon>Hologalegina</taxon>
        <taxon>IRL clade</taxon>
        <taxon>Trifolieae</taxon>
        <taxon>Trifolium</taxon>
    </lineage>
</organism>
<comment type="caution">
    <text evidence="1">The sequence shown here is derived from an EMBL/GenBank/DDBJ whole genome shotgun (WGS) entry which is preliminary data.</text>
</comment>
<sequence length="58" mass="6978">MDFRKYMKILNKIEMTIPFVEAMEKIPEYAKFMKELLMKKRKPLDDDTVDMTEECSAL</sequence>
<feature type="non-terminal residue" evidence="1">
    <location>
        <position position="58"/>
    </location>
</feature>
<dbReference type="EMBL" id="LXQA010480095">
    <property type="protein sequence ID" value="MCI54485.1"/>
    <property type="molecule type" value="Genomic_DNA"/>
</dbReference>
<evidence type="ECO:0000313" key="2">
    <source>
        <dbReference type="Proteomes" id="UP000265520"/>
    </source>
</evidence>
<keyword evidence="2" id="KW-1185">Reference proteome</keyword>
<protein>
    <submittedName>
        <fullName evidence="1">Uncharacterized protein</fullName>
    </submittedName>
</protein>
<name>A0A392T2F3_9FABA</name>
<reference evidence="1 2" key="1">
    <citation type="journal article" date="2018" name="Front. Plant Sci.">
        <title>Red Clover (Trifolium pratense) and Zigzag Clover (T. medium) - A Picture of Genomic Similarities and Differences.</title>
        <authorList>
            <person name="Dluhosova J."/>
            <person name="Istvanek J."/>
            <person name="Nedelnik J."/>
            <person name="Repkova J."/>
        </authorList>
    </citation>
    <scope>NUCLEOTIDE SEQUENCE [LARGE SCALE GENOMIC DNA]</scope>
    <source>
        <strain evidence="2">cv. 10/8</strain>
        <tissue evidence="1">Leaf</tissue>
    </source>
</reference>
<proteinExistence type="predicted"/>
<evidence type="ECO:0000313" key="1">
    <source>
        <dbReference type="EMBL" id="MCI54485.1"/>
    </source>
</evidence>
<dbReference type="Proteomes" id="UP000265520">
    <property type="component" value="Unassembled WGS sequence"/>
</dbReference>
<accession>A0A392T2F3</accession>
<dbReference type="AlphaFoldDB" id="A0A392T2F3"/>